<dbReference type="RefSeq" id="WP_000429946.1">
    <property type="nucleotide sequence ID" value="NZ_CAMHBC010000013.1"/>
</dbReference>
<dbReference type="AlphaFoldDB" id="A0A1S9Z9N6"/>
<reference evidence="2 4" key="1">
    <citation type="submission" date="2017-02" db="EMBL/GenBank/DDBJ databases">
        <title>Draft genome sequence of Streptococcus mitis CCUG 61082.</title>
        <authorList>
            <person name="Salva-Serra F."/>
            <person name="Engstrom-Jakobsson H."/>
            <person name="Thorell K."/>
            <person name="Jaen-Luchoro D."/>
            <person name="Gonzales-Siles L."/>
            <person name="Karlsson R."/>
            <person name="Gomila M."/>
            <person name="Yazdan S."/>
            <person name="Boulund F."/>
            <person name="Johnning A."/>
            <person name="Engstrand L."/>
            <person name="Kristiansson E."/>
            <person name="Moore E."/>
        </authorList>
    </citation>
    <scope>NUCLEOTIDE SEQUENCE [LARGE SCALE GENOMIC DNA]</scope>
    <source>
        <strain evidence="2 4">CCUG 61082</strain>
    </source>
</reference>
<dbReference type="Proteomes" id="UP000501099">
    <property type="component" value="Chromosome"/>
</dbReference>
<keyword evidence="1" id="KW-0472">Membrane</keyword>
<evidence type="ECO:0000313" key="5">
    <source>
        <dbReference type="Proteomes" id="UP000501099"/>
    </source>
</evidence>
<sequence length="101" mass="11645">MENNNTNYKIFKFLGIAVVLFYAFIFIGSSFSTAGVKDAPQIEYKSDYMNQKVELKDAEVLGKFWNDEGHYLVVYDEDTKSPKLFKISYSEWNLISIGGTY</sequence>
<proteinExistence type="predicted"/>
<evidence type="ECO:0000313" key="3">
    <source>
        <dbReference type="EMBL" id="QKL32812.1"/>
    </source>
</evidence>
<evidence type="ECO:0000256" key="1">
    <source>
        <dbReference type="SAM" id="Phobius"/>
    </source>
</evidence>
<dbReference type="EMBL" id="MUXS01000008">
    <property type="protein sequence ID" value="OOR80172.1"/>
    <property type="molecule type" value="Genomic_DNA"/>
</dbReference>
<reference evidence="3 5" key="2">
    <citation type="submission" date="2020-01" db="EMBL/GenBank/DDBJ databases">
        <title>Complete genome sequence of the tetracycline resistane Streptococcus mitis isolate S022-V3-A4.</title>
        <authorList>
            <person name="Pinzauti D."/>
            <person name="Iannelli F."/>
            <person name="Pozzi G."/>
            <person name="Santoro F."/>
        </authorList>
    </citation>
    <scope>NUCLEOTIDE SEQUENCE [LARGE SCALE GENOMIC DNA]</scope>
    <source>
        <strain evidence="3 5">S022-V3-A4</strain>
    </source>
</reference>
<feature type="transmembrane region" description="Helical" evidence="1">
    <location>
        <begin position="13"/>
        <end position="36"/>
    </location>
</feature>
<keyword evidence="1" id="KW-0812">Transmembrane</keyword>
<organism evidence="2 4">
    <name type="scientific">Streptococcus mitis</name>
    <dbReference type="NCBI Taxonomy" id="28037"/>
    <lineage>
        <taxon>Bacteria</taxon>
        <taxon>Bacillati</taxon>
        <taxon>Bacillota</taxon>
        <taxon>Bacilli</taxon>
        <taxon>Lactobacillales</taxon>
        <taxon>Streptococcaceae</taxon>
        <taxon>Streptococcus</taxon>
        <taxon>Streptococcus mitis group</taxon>
    </lineage>
</organism>
<accession>A0A1S9Z9N6</accession>
<name>A0A1S9Z9N6_STRMT</name>
<gene>
    <name evidence="2" type="ORF">B0179_05350</name>
    <name evidence="3" type="ORF">M594_03575</name>
</gene>
<dbReference type="EMBL" id="CP047883">
    <property type="protein sequence ID" value="QKL32812.1"/>
    <property type="molecule type" value="Genomic_DNA"/>
</dbReference>
<evidence type="ECO:0000313" key="2">
    <source>
        <dbReference type="EMBL" id="OOR80172.1"/>
    </source>
</evidence>
<keyword evidence="1" id="KW-1133">Transmembrane helix</keyword>
<protein>
    <submittedName>
        <fullName evidence="2">Uncharacterized protein</fullName>
    </submittedName>
</protein>
<evidence type="ECO:0000313" key="4">
    <source>
        <dbReference type="Proteomes" id="UP000190872"/>
    </source>
</evidence>
<dbReference type="Proteomes" id="UP000190872">
    <property type="component" value="Unassembled WGS sequence"/>
</dbReference>